<name>A0A0F9CCM0_9ZZZZ</name>
<organism evidence="1">
    <name type="scientific">marine sediment metagenome</name>
    <dbReference type="NCBI Taxonomy" id="412755"/>
    <lineage>
        <taxon>unclassified sequences</taxon>
        <taxon>metagenomes</taxon>
        <taxon>ecological metagenomes</taxon>
    </lineage>
</organism>
<comment type="caution">
    <text evidence="1">The sequence shown here is derived from an EMBL/GenBank/DDBJ whole genome shotgun (WGS) entry which is preliminary data.</text>
</comment>
<evidence type="ECO:0000313" key="1">
    <source>
        <dbReference type="EMBL" id="KKL46794.1"/>
    </source>
</evidence>
<protein>
    <submittedName>
        <fullName evidence="1">Uncharacterized protein</fullName>
    </submittedName>
</protein>
<sequence>MPSRTLHNLINAMILGFSANDLHAYMDRFAKEFRHKHRDVGGHDLAALIQMIFMFKHKYSVADIIKAYLIHKSLDGSLSGLQAAVRAKNKGYGRKDSTMEIINKLKAEMFRI</sequence>
<dbReference type="EMBL" id="LAZR01033905">
    <property type="protein sequence ID" value="KKL46794.1"/>
    <property type="molecule type" value="Genomic_DNA"/>
</dbReference>
<proteinExistence type="predicted"/>
<reference evidence="1" key="1">
    <citation type="journal article" date="2015" name="Nature">
        <title>Complex archaea that bridge the gap between prokaryotes and eukaryotes.</title>
        <authorList>
            <person name="Spang A."/>
            <person name="Saw J.H."/>
            <person name="Jorgensen S.L."/>
            <person name="Zaremba-Niedzwiedzka K."/>
            <person name="Martijn J."/>
            <person name="Lind A.E."/>
            <person name="van Eijk R."/>
            <person name="Schleper C."/>
            <person name="Guy L."/>
            <person name="Ettema T.J."/>
        </authorList>
    </citation>
    <scope>NUCLEOTIDE SEQUENCE</scope>
</reference>
<dbReference type="AlphaFoldDB" id="A0A0F9CCM0"/>
<gene>
    <name evidence="1" type="ORF">LCGC14_2342000</name>
</gene>
<accession>A0A0F9CCM0</accession>